<dbReference type="Proteomes" id="UP001168821">
    <property type="component" value="Unassembled WGS sequence"/>
</dbReference>
<evidence type="ECO:0000256" key="1">
    <source>
        <dbReference type="SAM" id="MobiDB-lite"/>
    </source>
</evidence>
<reference evidence="2" key="1">
    <citation type="journal article" date="2023" name="G3 (Bethesda)">
        <title>Whole genome assemblies of Zophobas morio and Tenebrio molitor.</title>
        <authorList>
            <person name="Kaur S."/>
            <person name="Stinson S.A."/>
            <person name="diCenzo G.C."/>
        </authorList>
    </citation>
    <scope>NUCLEOTIDE SEQUENCE</scope>
    <source>
        <strain evidence="2">QUZm001</strain>
    </source>
</reference>
<comment type="caution">
    <text evidence="2">The sequence shown here is derived from an EMBL/GenBank/DDBJ whole genome shotgun (WGS) entry which is preliminary data.</text>
</comment>
<name>A0AA38MI51_9CUCU</name>
<dbReference type="AlphaFoldDB" id="A0AA38MI51"/>
<proteinExistence type="predicted"/>
<feature type="region of interest" description="Disordered" evidence="1">
    <location>
        <begin position="13"/>
        <end position="57"/>
    </location>
</feature>
<gene>
    <name evidence="2" type="ORF">Zmor_016073</name>
</gene>
<evidence type="ECO:0000313" key="3">
    <source>
        <dbReference type="Proteomes" id="UP001168821"/>
    </source>
</evidence>
<evidence type="ECO:0000313" key="2">
    <source>
        <dbReference type="EMBL" id="KAJ3657038.1"/>
    </source>
</evidence>
<feature type="compositionally biased region" description="Low complexity" evidence="1">
    <location>
        <begin position="22"/>
        <end position="49"/>
    </location>
</feature>
<organism evidence="2 3">
    <name type="scientific">Zophobas morio</name>
    <dbReference type="NCBI Taxonomy" id="2755281"/>
    <lineage>
        <taxon>Eukaryota</taxon>
        <taxon>Metazoa</taxon>
        <taxon>Ecdysozoa</taxon>
        <taxon>Arthropoda</taxon>
        <taxon>Hexapoda</taxon>
        <taxon>Insecta</taxon>
        <taxon>Pterygota</taxon>
        <taxon>Neoptera</taxon>
        <taxon>Endopterygota</taxon>
        <taxon>Coleoptera</taxon>
        <taxon>Polyphaga</taxon>
        <taxon>Cucujiformia</taxon>
        <taxon>Tenebrionidae</taxon>
        <taxon>Zophobas</taxon>
    </lineage>
</organism>
<protein>
    <submittedName>
        <fullName evidence="2">Uncharacterized protein</fullName>
    </submittedName>
</protein>
<accession>A0AA38MI51</accession>
<dbReference type="EMBL" id="JALNTZ010000004">
    <property type="protein sequence ID" value="KAJ3657038.1"/>
    <property type="molecule type" value="Genomic_DNA"/>
</dbReference>
<keyword evidence="3" id="KW-1185">Reference proteome</keyword>
<sequence>MYQMPMGNMPNAKYMNHKPYHSTTGSQTTPATTCSRYRTRCPTPTARPTGCSNPPRTARPGAALTWGRCSPYTCPRGPMSRPRIWNSRSTIGTPGRGAAVKCTYA</sequence>